<sequence>MRTWGRLPSILLLSLSLGLGPFAVPALAQVVPAGDAPSLIEPPPSGTPAQRPASPQPGTQPSLPSSSQAGSQSGSPQAPPAAPQPSAGSATAKPGFPALTGRVVDGAGLLNAATIAQLTRDLAAHEADTSEQVVVVTVPSLNGMPIEDFGYQLGRQWGIGQKDKSNGALLIVARDERKLRIEVGYGLEGKLTDAQSSVILNQIITPAFRQNDYAGGISRGVAAIIEALNADPGEAPVRAPVDTGSNPLELFIGFMVLVFVVFVRFNPFRRKRTMGSMVLGAVTGGLLGGGRRGGFGGGGGFRGGGGGFGGGGASGGW</sequence>
<accession>A0A5C0AR28</accession>
<dbReference type="PANTHER" id="PTHR30373">
    <property type="entry name" value="UPF0603 PROTEIN YGCG"/>
    <property type="match status" value="1"/>
</dbReference>
<name>A0A5C0AR28_9BURK</name>
<keyword evidence="2" id="KW-0472">Membrane</keyword>
<feature type="domain" description="TPM" evidence="4">
    <location>
        <begin position="103"/>
        <end position="226"/>
    </location>
</feature>
<keyword evidence="6" id="KW-1185">Reference proteome</keyword>
<feature type="signal peptide" evidence="3">
    <location>
        <begin position="1"/>
        <end position="28"/>
    </location>
</feature>
<protein>
    <submittedName>
        <fullName evidence="5">TPM domain-containing protein</fullName>
    </submittedName>
</protein>
<evidence type="ECO:0000313" key="5">
    <source>
        <dbReference type="EMBL" id="QEI04518.1"/>
    </source>
</evidence>
<evidence type="ECO:0000259" key="4">
    <source>
        <dbReference type="Pfam" id="PF04536"/>
    </source>
</evidence>
<feature type="chain" id="PRO_5023140719" evidence="3">
    <location>
        <begin position="29"/>
        <end position="317"/>
    </location>
</feature>
<keyword evidence="2" id="KW-0812">Transmembrane</keyword>
<dbReference type="KEGG" id="pacr:FXN63_00740"/>
<dbReference type="OrthoDB" id="9810918at2"/>
<dbReference type="Gene3D" id="3.10.310.50">
    <property type="match status" value="1"/>
</dbReference>
<organism evidence="5 6">
    <name type="scientific">Pigmentiphaga aceris</name>
    <dbReference type="NCBI Taxonomy" id="1940612"/>
    <lineage>
        <taxon>Bacteria</taxon>
        <taxon>Pseudomonadati</taxon>
        <taxon>Pseudomonadota</taxon>
        <taxon>Betaproteobacteria</taxon>
        <taxon>Burkholderiales</taxon>
        <taxon>Alcaligenaceae</taxon>
        <taxon>Pigmentiphaga</taxon>
    </lineage>
</organism>
<evidence type="ECO:0000256" key="1">
    <source>
        <dbReference type="SAM" id="MobiDB-lite"/>
    </source>
</evidence>
<evidence type="ECO:0000313" key="6">
    <source>
        <dbReference type="Proteomes" id="UP000325161"/>
    </source>
</evidence>
<keyword evidence="3" id="KW-0732">Signal</keyword>
<dbReference type="Proteomes" id="UP000325161">
    <property type="component" value="Chromosome"/>
</dbReference>
<gene>
    <name evidence="5" type="ORF">FXN63_00740</name>
</gene>
<feature type="region of interest" description="Disordered" evidence="1">
    <location>
        <begin position="37"/>
        <end position="94"/>
    </location>
</feature>
<keyword evidence="2" id="KW-1133">Transmembrane helix</keyword>
<dbReference type="RefSeq" id="WP_148811895.1">
    <property type="nucleotide sequence ID" value="NZ_CP043046.1"/>
</dbReference>
<reference evidence="5 6" key="1">
    <citation type="submission" date="2019-08" db="EMBL/GenBank/DDBJ databases">
        <title>Amphibian skin-associated Pigmentiphaga: genome sequence and occurrence across geography and hosts.</title>
        <authorList>
            <person name="Bletz M.C."/>
            <person name="Bunk B."/>
            <person name="Sproeer C."/>
            <person name="Biwer P."/>
            <person name="Reiter S."/>
            <person name="Rabemananjara F.C.E."/>
            <person name="Schulz S."/>
            <person name="Overmann J."/>
            <person name="Vences M."/>
        </authorList>
    </citation>
    <scope>NUCLEOTIDE SEQUENCE [LARGE SCALE GENOMIC DNA]</scope>
    <source>
        <strain evidence="5 6">Mada1488</strain>
    </source>
</reference>
<feature type="transmembrane region" description="Helical" evidence="2">
    <location>
        <begin position="250"/>
        <end position="267"/>
    </location>
</feature>
<dbReference type="AlphaFoldDB" id="A0A5C0AR28"/>
<dbReference type="InterPro" id="IPR007621">
    <property type="entry name" value="TPM_dom"/>
</dbReference>
<dbReference type="EMBL" id="CP043046">
    <property type="protein sequence ID" value="QEI04518.1"/>
    <property type="molecule type" value="Genomic_DNA"/>
</dbReference>
<dbReference type="Pfam" id="PF04536">
    <property type="entry name" value="TPM_phosphatase"/>
    <property type="match status" value="1"/>
</dbReference>
<evidence type="ECO:0000256" key="2">
    <source>
        <dbReference type="SAM" id="Phobius"/>
    </source>
</evidence>
<feature type="compositionally biased region" description="Low complexity" evidence="1">
    <location>
        <begin position="60"/>
        <end position="76"/>
    </location>
</feature>
<evidence type="ECO:0000256" key="3">
    <source>
        <dbReference type="SAM" id="SignalP"/>
    </source>
</evidence>
<proteinExistence type="predicted"/>
<dbReference type="PANTHER" id="PTHR30373:SF2">
    <property type="entry name" value="UPF0603 PROTEIN YGCG"/>
    <property type="match status" value="1"/>
</dbReference>